<proteinExistence type="predicted"/>
<sequence length="49" mass="5286">MQVLSGRITLDTSENSWEGRTGDLLVIPPARHSVTAVEDSSFLLTVAKS</sequence>
<organism evidence="1 2">
    <name type="scientific">Tomitella cavernea</name>
    <dbReference type="NCBI Taxonomy" id="1387982"/>
    <lineage>
        <taxon>Bacteria</taxon>
        <taxon>Bacillati</taxon>
        <taxon>Actinomycetota</taxon>
        <taxon>Actinomycetes</taxon>
        <taxon>Mycobacteriales</taxon>
        <taxon>Tomitella</taxon>
    </lineage>
</organism>
<protein>
    <recommendedName>
        <fullName evidence="3">Cupin domain-containing protein</fullName>
    </recommendedName>
</protein>
<dbReference type="EMBL" id="BAABKQ010000001">
    <property type="protein sequence ID" value="GAA4808179.1"/>
    <property type="molecule type" value="Genomic_DNA"/>
</dbReference>
<dbReference type="SUPFAM" id="SSF51182">
    <property type="entry name" value="RmlC-like cupins"/>
    <property type="match status" value="1"/>
</dbReference>
<name>A0ABP9CC39_9ACTN</name>
<gene>
    <name evidence="1" type="ORF">GCM10023353_09800</name>
</gene>
<evidence type="ECO:0000313" key="2">
    <source>
        <dbReference type="Proteomes" id="UP001500839"/>
    </source>
</evidence>
<accession>A0ABP9CC39</accession>
<dbReference type="InterPro" id="IPR014710">
    <property type="entry name" value="RmlC-like_jellyroll"/>
</dbReference>
<dbReference type="Gene3D" id="2.60.120.10">
    <property type="entry name" value="Jelly Rolls"/>
    <property type="match status" value="1"/>
</dbReference>
<evidence type="ECO:0000313" key="1">
    <source>
        <dbReference type="EMBL" id="GAA4808179.1"/>
    </source>
</evidence>
<reference evidence="2" key="1">
    <citation type="journal article" date="2019" name="Int. J. Syst. Evol. Microbiol.">
        <title>The Global Catalogue of Microorganisms (GCM) 10K type strain sequencing project: providing services to taxonomists for standard genome sequencing and annotation.</title>
        <authorList>
            <consortium name="The Broad Institute Genomics Platform"/>
            <consortium name="The Broad Institute Genome Sequencing Center for Infectious Disease"/>
            <person name="Wu L."/>
            <person name="Ma J."/>
        </authorList>
    </citation>
    <scope>NUCLEOTIDE SEQUENCE [LARGE SCALE GENOMIC DNA]</scope>
    <source>
        <strain evidence="2">JCM 18542</strain>
    </source>
</reference>
<evidence type="ECO:0008006" key="3">
    <source>
        <dbReference type="Google" id="ProtNLM"/>
    </source>
</evidence>
<keyword evidence="2" id="KW-1185">Reference proteome</keyword>
<dbReference type="Proteomes" id="UP001500839">
    <property type="component" value="Unassembled WGS sequence"/>
</dbReference>
<comment type="caution">
    <text evidence="1">The sequence shown here is derived from an EMBL/GenBank/DDBJ whole genome shotgun (WGS) entry which is preliminary data.</text>
</comment>
<dbReference type="InterPro" id="IPR011051">
    <property type="entry name" value="RmlC_Cupin_sf"/>
</dbReference>